<protein>
    <recommendedName>
        <fullName evidence="4">Type II secretion system protein L</fullName>
    </recommendedName>
</protein>
<dbReference type="EMBL" id="CADCXY010000003">
    <property type="protein sequence ID" value="CAB0151173.1"/>
    <property type="molecule type" value="Genomic_DNA"/>
</dbReference>
<keyword evidence="1" id="KW-1133">Transmembrane helix</keyword>
<organism evidence="2 3">
    <name type="scientific">Pseudidiomarina piscicola</name>
    <dbReference type="NCBI Taxonomy" id="2614830"/>
    <lineage>
        <taxon>Bacteria</taxon>
        <taxon>Pseudomonadati</taxon>
        <taxon>Pseudomonadota</taxon>
        <taxon>Gammaproteobacteria</taxon>
        <taxon>Alteromonadales</taxon>
        <taxon>Idiomarinaceae</taxon>
        <taxon>Pseudidiomarina</taxon>
    </lineage>
</organism>
<evidence type="ECO:0000313" key="2">
    <source>
        <dbReference type="EMBL" id="CAB0151173.1"/>
    </source>
</evidence>
<reference evidence="2 3" key="1">
    <citation type="submission" date="2020-02" db="EMBL/GenBank/DDBJ databases">
        <authorList>
            <person name="Rodrigo-Torres L."/>
            <person name="Arahal R. D."/>
            <person name="Lucena T."/>
        </authorList>
    </citation>
    <scope>NUCLEOTIDE SEQUENCE [LARGE SCALE GENOMIC DNA]</scope>
    <source>
        <strain evidence="2 3">CECT 9734</strain>
    </source>
</reference>
<evidence type="ECO:0000256" key="1">
    <source>
        <dbReference type="SAM" id="Phobius"/>
    </source>
</evidence>
<keyword evidence="3" id="KW-1185">Reference proteome</keyword>
<evidence type="ECO:0008006" key="4">
    <source>
        <dbReference type="Google" id="ProtNLM"/>
    </source>
</evidence>
<sequence>MAASTTQNTQESLQRKLSGGIATLVWRVNPQGQWFHGANREPSPAPKRRVSCLVLARSYYQESWNSYTIRSLKGLHKVLKQKDLKQKAEAPAQQHFIGPWRDGQRRVLTLTLNQQGQQLLTKAFTVLPESLVLSAACSEGFYQIEHGQQCYFLFNQEQQWQTAVRSPLMRDAERAKLALGCPSEQHTQHINEAQLGELITRGVKQLGSHYWRQGWQKSASTRSFAWRPTLAVAAVIGACYLALSSGYLLLERNLLNRQLEQITPEVSELLTLQSDLADISASIEQLRQVYVNADTINGFWQVLAVVEQHQTQLTFMQGDGQQLSIGGQTENALELLKTLHGLPQVEKAEFASPVRGSGGQQRFRIDLALTTETTETAEGGTQ</sequence>
<gene>
    <name evidence="2" type="ORF">PSI9734_01586</name>
</gene>
<dbReference type="Proteomes" id="UP000481517">
    <property type="component" value="Unassembled WGS sequence"/>
</dbReference>
<evidence type="ECO:0000313" key="3">
    <source>
        <dbReference type="Proteomes" id="UP000481517"/>
    </source>
</evidence>
<keyword evidence="1" id="KW-0472">Membrane</keyword>
<feature type="transmembrane region" description="Helical" evidence="1">
    <location>
        <begin position="230"/>
        <end position="250"/>
    </location>
</feature>
<accession>A0A6S6WMA5</accession>
<dbReference type="AlphaFoldDB" id="A0A6S6WMA5"/>
<dbReference type="RefSeq" id="WP_173920563.1">
    <property type="nucleotide sequence ID" value="NZ_CADCXY010000003.1"/>
</dbReference>
<name>A0A6S6WMA5_9GAMM</name>
<keyword evidence="1" id="KW-0812">Transmembrane</keyword>
<proteinExistence type="predicted"/>